<dbReference type="EMBL" id="FOCV01000053">
    <property type="protein sequence ID" value="SEP22415.1"/>
    <property type="molecule type" value="Genomic_DNA"/>
</dbReference>
<dbReference type="Proteomes" id="UP000198939">
    <property type="component" value="Unassembled WGS sequence"/>
</dbReference>
<accession>A0ABY1AX08</accession>
<comment type="caution">
    <text evidence="1">The sequence shown here is derived from an EMBL/GenBank/DDBJ whole genome shotgun (WGS) entry which is preliminary data.</text>
</comment>
<name>A0ABY1AX08_9HYPH</name>
<gene>
    <name evidence="1" type="ORF">SAMN05216228_105316</name>
</gene>
<proteinExistence type="predicted"/>
<keyword evidence="2" id="KW-1185">Reference proteome</keyword>
<evidence type="ECO:0000313" key="1">
    <source>
        <dbReference type="EMBL" id="SEP22415.1"/>
    </source>
</evidence>
<organism evidence="1 2">
    <name type="scientific">Rhizobium tibeticum</name>
    <dbReference type="NCBI Taxonomy" id="501024"/>
    <lineage>
        <taxon>Bacteria</taxon>
        <taxon>Pseudomonadati</taxon>
        <taxon>Pseudomonadota</taxon>
        <taxon>Alphaproteobacteria</taxon>
        <taxon>Hyphomicrobiales</taxon>
        <taxon>Rhizobiaceae</taxon>
        <taxon>Rhizobium/Agrobacterium group</taxon>
        <taxon>Rhizobium</taxon>
    </lineage>
</organism>
<evidence type="ECO:0000313" key="2">
    <source>
        <dbReference type="Proteomes" id="UP000198939"/>
    </source>
</evidence>
<reference evidence="1 2" key="1">
    <citation type="submission" date="2016-10" db="EMBL/GenBank/DDBJ databases">
        <authorList>
            <person name="Varghese N."/>
            <person name="Submissions S."/>
        </authorList>
    </citation>
    <scope>NUCLEOTIDE SEQUENCE [LARGE SCALE GENOMIC DNA]</scope>
    <source>
        <strain evidence="1 2">CGMCC 1.7071</strain>
    </source>
</reference>
<sequence>MLSGTAMESELDASAPAGWLRKQMPNLIYVRQSIEPPAVASRSGCGPSPTKLIFLKVESDTLINRAASPDVNFRRIF</sequence>
<protein>
    <submittedName>
        <fullName evidence="1">Uncharacterized protein</fullName>
    </submittedName>
</protein>